<dbReference type="InterPro" id="IPR050155">
    <property type="entry name" value="HAD-like_hydrolase_sf"/>
</dbReference>
<dbReference type="InterPro" id="IPR036412">
    <property type="entry name" value="HAD-like_sf"/>
</dbReference>
<dbReference type="STRING" id="1123029.SAMN02745172_00369"/>
<dbReference type="SFLD" id="SFLDG01129">
    <property type="entry name" value="C1.5:_HAD__Beta-PGM__Phosphata"/>
    <property type="match status" value="1"/>
</dbReference>
<name>A0A1M7Z721_9HYPH</name>
<dbReference type="Proteomes" id="UP000186406">
    <property type="component" value="Unassembled WGS sequence"/>
</dbReference>
<proteinExistence type="predicted"/>
<reference evidence="1 2" key="1">
    <citation type="submission" date="2016-12" db="EMBL/GenBank/DDBJ databases">
        <authorList>
            <person name="Song W.-J."/>
            <person name="Kurnit D.M."/>
        </authorList>
    </citation>
    <scope>NUCLEOTIDE SEQUENCE [LARGE SCALE GENOMIC DNA]</scope>
    <source>
        <strain evidence="1 2">DSM 19599</strain>
    </source>
</reference>
<gene>
    <name evidence="1" type="ORF">SAMN02745172_00369</name>
</gene>
<dbReference type="PANTHER" id="PTHR43434">
    <property type="entry name" value="PHOSPHOGLYCOLATE PHOSPHATASE"/>
    <property type="match status" value="1"/>
</dbReference>
<evidence type="ECO:0000313" key="2">
    <source>
        <dbReference type="Proteomes" id="UP000186406"/>
    </source>
</evidence>
<dbReference type="NCBIfam" id="TIGR01549">
    <property type="entry name" value="HAD-SF-IA-v1"/>
    <property type="match status" value="1"/>
</dbReference>
<dbReference type="NCBIfam" id="TIGR01509">
    <property type="entry name" value="HAD-SF-IA-v3"/>
    <property type="match status" value="1"/>
</dbReference>
<dbReference type="GO" id="GO:0005829">
    <property type="term" value="C:cytosol"/>
    <property type="evidence" value="ECO:0007669"/>
    <property type="project" value="TreeGrafter"/>
</dbReference>
<protein>
    <submittedName>
        <fullName evidence="1">Phosphoglycolate phosphatase</fullName>
    </submittedName>
</protein>
<keyword evidence="2" id="KW-1185">Reference proteome</keyword>
<dbReference type="PANTHER" id="PTHR43434:SF24">
    <property type="entry name" value="HYDROLASE-RELATED"/>
    <property type="match status" value="1"/>
</dbReference>
<dbReference type="SUPFAM" id="SSF56784">
    <property type="entry name" value="HAD-like"/>
    <property type="match status" value="1"/>
</dbReference>
<dbReference type="Gene3D" id="1.10.150.240">
    <property type="entry name" value="Putative phosphatase, domain 2"/>
    <property type="match status" value="1"/>
</dbReference>
<dbReference type="Pfam" id="PF13419">
    <property type="entry name" value="HAD_2"/>
    <property type="match status" value="1"/>
</dbReference>
<evidence type="ECO:0000313" key="1">
    <source>
        <dbReference type="EMBL" id="SHO60654.1"/>
    </source>
</evidence>
<dbReference type="InterPro" id="IPR023198">
    <property type="entry name" value="PGP-like_dom2"/>
</dbReference>
<dbReference type="AlphaFoldDB" id="A0A1M7Z721"/>
<dbReference type="RefSeq" id="WP_073625487.1">
    <property type="nucleotide sequence ID" value="NZ_FRXO01000001.1"/>
</dbReference>
<dbReference type="InterPro" id="IPR023214">
    <property type="entry name" value="HAD_sf"/>
</dbReference>
<dbReference type="SFLD" id="SFLDS00003">
    <property type="entry name" value="Haloacid_Dehalogenase"/>
    <property type="match status" value="1"/>
</dbReference>
<sequence length="230" mass="24533">MDLILFDVDGTLVDSRAFIVGAMTATFHDAGLPAPPRDDILGIVGLSLPLAIAALTTPAQQPLVDGLVEGYKTHYQRLRVEMQDGEPLYQGAVEAIEALARRDDVLLGIATGKSMRGLDHILATHGLRHHFVTLNTADNAPSKPHPAMVFNALRETGVEAGRTVLIGDSSYDMQMARAAGIRGIGVSWGFQPAQALHDDGAAVVIDRFAELEDALAALLGWPQAIVEKTP</sequence>
<dbReference type="GO" id="GO:0006281">
    <property type="term" value="P:DNA repair"/>
    <property type="evidence" value="ECO:0007669"/>
    <property type="project" value="TreeGrafter"/>
</dbReference>
<accession>A0A1M7Z721</accession>
<dbReference type="OrthoDB" id="9782449at2"/>
<dbReference type="InterPro" id="IPR006439">
    <property type="entry name" value="HAD-SF_hydro_IA"/>
</dbReference>
<dbReference type="Gene3D" id="3.40.50.1000">
    <property type="entry name" value="HAD superfamily/HAD-like"/>
    <property type="match status" value="1"/>
</dbReference>
<dbReference type="GO" id="GO:0008967">
    <property type="term" value="F:phosphoglycolate phosphatase activity"/>
    <property type="evidence" value="ECO:0007669"/>
    <property type="project" value="TreeGrafter"/>
</dbReference>
<dbReference type="EMBL" id="FRXO01000001">
    <property type="protein sequence ID" value="SHO60654.1"/>
    <property type="molecule type" value="Genomic_DNA"/>
</dbReference>
<dbReference type="InterPro" id="IPR041492">
    <property type="entry name" value="HAD_2"/>
</dbReference>
<organism evidence="1 2">
    <name type="scientific">Pseudoxanthobacter soli DSM 19599</name>
    <dbReference type="NCBI Taxonomy" id="1123029"/>
    <lineage>
        <taxon>Bacteria</taxon>
        <taxon>Pseudomonadati</taxon>
        <taxon>Pseudomonadota</taxon>
        <taxon>Alphaproteobacteria</taxon>
        <taxon>Hyphomicrobiales</taxon>
        <taxon>Segnochrobactraceae</taxon>
        <taxon>Pseudoxanthobacter</taxon>
    </lineage>
</organism>